<gene>
    <name evidence="1" type="ORF">IAD49_04560</name>
</gene>
<organism evidence="1 2">
    <name type="scientific">Candidatus Fimihabitans intestinipullorum</name>
    <dbReference type="NCBI Taxonomy" id="2840820"/>
    <lineage>
        <taxon>Bacteria</taxon>
        <taxon>Bacillati</taxon>
        <taxon>Mycoplasmatota</taxon>
        <taxon>Mycoplasmatota incertae sedis</taxon>
        <taxon>Candidatus Fimihabitans</taxon>
    </lineage>
</organism>
<comment type="caution">
    <text evidence="1">The sequence shown here is derived from an EMBL/GenBank/DDBJ whole genome shotgun (WGS) entry which is preliminary data.</text>
</comment>
<dbReference type="InterPro" id="IPR033469">
    <property type="entry name" value="CYTH-like_dom_sf"/>
</dbReference>
<proteinExistence type="predicted"/>
<protein>
    <recommendedName>
        <fullName evidence="3">CYTH domain-containing protein</fullName>
    </recommendedName>
</protein>
<reference evidence="1" key="2">
    <citation type="journal article" date="2021" name="PeerJ">
        <title>Extensive microbial diversity within the chicken gut microbiome revealed by metagenomics and culture.</title>
        <authorList>
            <person name="Gilroy R."/>
            <person name="Ravi A."/>
            <person name="Getino M."/>
            <person name="Pursley I."/>
            <person name="Horton D.L."/>
            <person name="Alikhan N.F."/>
            <person name="Baker D."/>
            <person name="Gharbi K."/>
            <person name="Hall N."/>
            <person name="Watson M."/>
            <person name="Adriaenssens E.M."/>
            <person name="Foster-Nyarko E."/>
            <person name="Jarju S."/>
            <person name="Secka A."/>
            <person name="Antonio M."/>
            <person name="Oren A."/>
            <person name="Chaudhuri R.R."/>
            <person name="La Ragione R."/>
            <person name="Hildebrand F."/>
            <person name="Pallen M.J."/>
        </authorList>
    </citation>
    <scope>NUCLEOTIDE SEQUENCE</scope>
    <source>
        <strain evidence="1">CHK197-8231</strain>
    </source>
</reference>
<sequence length="181" mass="22340">MHKLEQRTFIDKKTYENIVQFLEEHATVKESKRQIIYKYRCTYDFRALVEKDRMVLRMRKGNVDEDILVAVSYEDHEKMLDILRLLGHTLDTKWYRLRKLFTYQDLEITLDKTFRYGYVISVSIELPRDQVKDGTEKLYHFFEQFHIVLTSPEQFYQQYHHYLTNWYEYTKDIDDSTFFEK</sequence>
<dbReference type="EMBL" id="DVML01000025">
    <property type="protein sequence ID" value="HIU22833.1"/>
    <property type="molecule type" value="Genomic_DNA"/>
</dbReference>
<name>A0A9D1HWC0_9BACT</name>
<evidence type="ECO:0000313" key="1">
    <source>
        <dbReference type="EMBL" id="HIU22833.1"/>
    </source>
</evidence>
<dbReference type="Gene3D" id="2.40.320.10">
    <property type="entry name" value="Hypothetical Protein Pfu-838710-001"/>
    <property type="match status" value="1"/>
</dbReference>
<reference evidence="1" key="1">
    <citation type="submission" date="2020-10" db="EMBL/GenBank/DDBJ databases">
        <authorList>
            <person name="Gilroy R."/>
        </authorList>
    </citation>
    <scope>NUCLEOTIDE SEQUENCE</scope>
    <source>
        <strain evidence="1">CHK197-8231</strain>
    </source>
</reference>
<accession>A0A9D1HWC0</accession>
<dbReference type="Proteomes" id="UP000824087">
    <property type="component" value="Unassembled WGS sequence"/>
</dbReference>
<evidence type="ECO:0000313" key="2">
    <source>
        <dbReference type="Proteomes" id="UP000824087"/>
    </source>
</evidence>
<dbReference type="SUPFAM" id="SSF55154">
    <property type="entry name" value="CYTH-like phosphatases"/>
    <property type="match status" value="1"/>
</dbReference>
<evidence type="ECO:0008006" key="3">
    <source>
        <dbReference type="Google" id="ProtNLM"/>
    </source>
</evidence>
<dbReference type="AlphaFoldDB" id="A0A9D1HWC0"/>